<feature type="compositionally biased region" description="Low complexity" evidence="1">
    <location>
        <begin position="346"/>
        <end position="363"/>
    </location>
</feature>
<feature type="region of interest" description="Disordered" evidence="1">
    <location>
        <begin position="259"/>
        <end position="298"/>
    </location>
</feature>
<feature type="compositionally biased region" description="Low complexity" evidence="1">
    <location>
        <begin position="116"/>
        <end position="126"/>
    </location>
</feature>
<name>A0A0F8B5G8_CERFI</name>
<dbReference type="EMBL" id="LBBL01000011">
    <property type="protein sequence ID" value="KKF97326.1"/>
    <property type="molecule type" value="Genomic_DNA"/>
</dbReference>
<feature type="compositionally biased region" description="Low complexity" evidence="1">
    <location>
        <begin position="437"/>
        <end position="452"/>
    </location>
</feature>
<reference evidence="2 3" key="1">
    <citation type="submission" date="2015-04" db="EMBL/GenBank/DDBJ databases">
        <title>Genome sequence of Ceratocystis platani, a major pathogen of plane trees.</title>
        <authorList>
            <person name="Belbahri L."/>
        </authorList>
    </citation>
    <scope>NUCLEOTIDE SEQUENCE [LARGE SCALE GENOMIC DNA]</scope>
    <source>
        <strain evidence="2 3">CFO</strain>
    </source>
</reference>
<accession>A0A0F8B5G8</accession>
<dbReference type="Proteomes" id="UP000034841">
    <property type="component" value="Unassembled WGS sequence"/>
</dbReference>
<evidence type="ECO:0000256" key="1">
    <source>
        <dbReference type="SAM" id="MobiDB-lite"/>
    </source>
</evidence>
<feature type="region of interest" description="Disordered" evidence="1">
    <location>
        <begin position="337"/>
        <end position="452"/>
    </location>
</feature>
<organism evidence="2 3">
    <name type="scientific">Ceratocystis fimbriata f. sp. platani</name>
    <dbReference type="NCBI Taxonomy" id="88771"/>
    <lineage>
        <taxon>Eukaryota</taxon>
        <taxon>Fungi</taxon>
        <taxon>Dikarya</taxon>
        <taxon>Ascomycota</taxon>
        <taxon>Pezizomycotina</taxon>
        <taxon>Sordariomycetes</taxon>
        <taxon>Hypocreomycetidae</taxon>
        <taxon>Microascales</taxon>
        <taxon>Ceratocystidaceae</taxon>
        <taxon>Ceratocystis</taxon>
    </lineage>
</organism>
<sequence>MATAARQPFAPLDSTRLQTLTSIKNRQNSTVSTPPSAGKRKAVDIVDDSDFENVDPVFIKRTKTFDICSTHSKEPVKDIFKPSVPAAKPSPAVSTRSLPASSSRIRSVKQTKSPISKLNAPLKSSPLSPPAGRSPTRSLKRSGLSTIHHPHHRRATSSYSRIGSPLSSRASVKAAPFSLDAALKGTIPGFTGLAKSKSKPISSPLSSIVTNPTPATQTLSAIYLREYKPSWDFVIHEDTPQEHATNMLQHSTCVLDLSSDDETKTRADKDHAEGRDKENVPPPDDASQTSSSQAAARANEDAMIIEQKRTALADLDVTEFYAEGCDESSIFVVPADEETDAEDDVSTATPSVASATTPDAASPEQEEENVPLSQARMIEAIDNTTVEELLSRPASSQKEKLPAPDSVDASEGFNIWESESDNGESQSESPSADDETSPTTAPTATTTKAGNP</sequence>
<feature type="compositionally biased region" description="Polar residues" evidence="1">
    <location>
        <begin position="95"/>
        <end position="114"/>
    </location>
</feature>
<feature type="region of interest" description="Disordered" evidence="1">
    <location>
        <begin position="81"/>
        <end position="164"/>
    </location>
</feature>
<keyword evidence="3" id="KW-1185">Reference proteome</keyword>
<evidence type="ECO:0000313" key="3">
    <source>
        <dbReference type="Proteomes" id="UP000034841"/>
    </source>
</evidence>
<protein>
    <recommendedName>
        <fullName evidence="4">Thymidylate kinase</fullName>
    </recommendedName>
</protein>
<comment type="caution">
    <text evidence="2">The sequence shown here is derived from an EMBL/GenBank/DDBJ whole genome shotgun (WGS) entry which is preliminary data.</text>
</comment>
<feature type="compositionally biased region" description="Basic and acidic residues" evidence="1">
    <location>
        <begin position="261"/>
        <end position="279"/>
    </location>
</feature>
<proteinExistence type="predicted"/>
<evidence type="ECO:0008006" key="4">
    <source>
        <dbReference type="Google" id="ProtNLM"/>
    </source>
</evidence>
<dbReference type="AlphaFoldDB" id="A0A0F8B5G8"/>
<gene>
    <name evidence="2" type="ORF">CFO_g334</name>
</gene>
<feature type="compositionally biased region" description="Low complexity" evidence="1">
    <location>
        <begin position="286"/>
        <end position="296"/>
    </location>
</feature>
<feature type="compositionally biased region" description="Low complexity" evidence="1">
    <location>
        <begin position="81"/>
        <end position="94"/>
    </location>
</feature>
<dbReference type="OrthoDB" id="425602at2759"/>
<evidence type="ECO:0000313" key="2">
    <source>
        <dbReference type="EMBL" id="KKF97326.1"/>
    </source>
</evidence>